<evidence type="ECO:0000313" key="2">
    <source>
        <dbReference type="Proteomes" id="UP001165740"/>
    </source>
</evidence>
<protein>
    <submittedName>
        <fullName evidence="3">Uncharacterized protein LOC106068010 isoform X1</fullName>
    </submittedName>
</protein>
<organism evidence="2 3">
    <name type="scientific">Biomphalaria glabrata</name>
    <name type="common">Bloodfluke planorb</name>
    <name type="synonym">Freshwater snail</name>
    <dbReference type="NCBI Taxonomy" id="6526"/>
    <lineage>
        <taxon>Eukaryota</taxon>
        <taxon>Metazoa</taxon>
        <taxon>Spiralia</taxon>
        <taxon>Lophotrochozoa</taxon>
        <taxon>Mollusca</taxon>
        <taxon>Gastropoda</taxon>
        <taxon>Heterobranchia</taxon>
        <taxon>Euthyneura</taxon>
        <taxon>Panpulmonata</taxon>
        <taxon>Hygrophila</taxon>
        <taxon>Lymnaeoidea</taxon>
        <taxon>Planorbidae</taxon>
        <taxon>Biomphalaria</taxon>
    </lineage>
</organism>
<feature type="compositionally biased region" description="Basic and acidic residues" evidence="1">
    <location>
        <begin position="530"/>
        <end position="544"/>
    </location>
</feature>
<evidence type="ECO:0000256" key="1">
    <source>
        <dbReference type="SAM" id="MobiDB-lite"/>
    </source>
</evidence>
<reference evidence="3" key="1">
    <citation type="submission" date="2025-08" db="UniProtKB">
        <authorList>
            <consortium name="RefSeq"/>
        </authorList>
    </citation>
    <scope>IDENTIFICATION</scope>
</reference>
<feature type="region of interest" description="Disordered" evidence="1">
    <location>
        <begin position="530"/>
        <end position="558"/>
    </location>
</feature>
<accession>A0A9W2YK20</accession>
<dbReference type="AlphaFoldDB" id="A0A9W2YK20"/>
<dbReference type="RefSeq" id="XP_055863045.1">
    <property type="nucleotide sequence ID" value="XM_056007070.1"/>
</dbReference>
<keyword evidence="2" id="KW-1185">Reference proteome</keyword>
<evidence type="ECO:0000313" key="3">
    <source>
        <dbReference type="RefSeq" id="XP_055863045.1"/>
    </source>
</evidence>
<dbReference type="Proteomes" id="UP001165740">
    <property type="component" value="Chromosome 12"/>
</dbReference>
<proteinExistence type="predicted"/>
<dbReference type="GeneID" id="106068010"/>
<gene>
    <name evidence="3" type="primary">LOC106068010</name>
</gene>
<sequence length="558" mass="63972">MSDSTERVTGSRQSPELADDEPEQEEYTRGSDVLNIEGLSNNPQEFDDDFRSVALHPGDNTEESKTLIHENISDDQIVEEVNSLFEDGDEDRERSLNVPENLREDDPSHKFVGSNREDENVILPNLSTPFNQSEMVFLAPSQHVRMGGGTGKESAGLSDGKGIASALNKPERTSQGGLTYQTRSIIDGQDRDYFGDIPDSIFPYLSVIPDDALPGILHKRREEILCEELDTEQRKLLRDERIARVYYNPVSTILAHQRSAQKRETDRIKQKMRKSIEDTVQMQQTMRKSIEDTVQMQQTSLKERLKKTCKIYGVKCKLETDTPRHRRASILCGKIQKLPPYQGPHAYHVTPYEMLDGKADRMDYQFVSKNIPQVNRISSVDFKEMKVNRLPTTTHAIWRRQRFASPEGCDYRQLKEQFTLAKYKAMLKTLNSFTQEDQIAVRNSQLWEHAVPIDSLLQADDQGESLPTDVSLTSAPSPEVYLLAEERAKRKSTQPLHTNFTEIERDPLRDLLLHTEITRQRLSSFLSYRPKGDFVPDPRNDPEYLKLCGNTKPRRSKT</sequence>
<name>A0A9W2YK20_BIOGL</name>
<feature type="region of interest" description="Disordered" evidence="1">
    <location>
        <begin position="1"/>
        <end position="65"/>
    </location>
</feature>
<dbReference type="OrthoDB" id="6157782at2759"/>